<dbReference type="EMBL" id="CP044622">
    <property type="protein sequence ID" value="QRD82757.1"/>
    <property type="molecule type" value="Genomic_DNA"/>
</dbReference>
<dbReference type="GO" id="GO:0050660">
    <property type="term" value="F:flavin adenine dinucleotide binding"/>
    <property type="evidence" value="ECO:0007669"/>
    <property type="project" value="InterPro"/>
</dbReference>
<dbReference type="InterPro" id="IPR016169">
    <property type="entry name" value="FAD-bd_PCMH_sub2"/>
</dbReference>
<dbReference type="Proteomes" id="UP000596276">
    <property type="component" value="Chromosome 2"/>
</dbReference>
<accession>A0A7U2MFE8</accession>
<sequence>MAKNMNRVLKADPEKAYVLLEPGVSYFDLHEYLVKHNLRWSTHPHWDGFFAKPKSGQEQAAPRAGTKRELAVI</sequence>
<dbReference type="Gene3D" id="3.30.465.10">
    <property type="match status" value="1"/>
</dbReference>
<feature type="region of interest" description="Disordered" evidence="1">
    <location>
        <begin position="53"/>
        <end position="73"/>
    </location>
</feature>
<name>A0A7U2MFE8_ASPFN</name>
<protein>
    <submittedName>
        <fullName evidence="2">Uncharacterized protein</fullName>
    </submittedName>
</protein>
<dbReference type="SUPFAM" id="SSF56176">
    <property type="entry name" value="FAD-binding/transporter-associated domain-like"/>
    <property type="match status" value="1"/>
</dbReference>
<reference evidence="3" key="1">
    <citation type="journal article" date="2021" name="G3 (Bethesda)">
        <title>Chromosome assembled and annotated genome sequence of Aspergillus flavus NRRL 3357.</title>
        <authorList>
            <person name="Skerker J.M."/>
            <person name="Pianalto K.M."/>
            <person name="Mondo S.J."/>
            <person name="Yang K."/>
            <person name="Arkin A.P."/>
            <person name="Keller N.P."/>
            <person name="Grigoriev I.V."/>
            <person name="Louise Glass N.L."/>
        </authorList>
    </citation>
    <scope>NUCLEOTIDE SEQUENCE [LARGE SCALE GENOMIC DNA]</scope>
    <source>
        <strain evidence="3">ATCC 200026 / FGSC A1120 / IAM 13836 / NRRL 3357 / JCM 12722 / SRRC 167</strain>
    </source>
</reference>
<proteinExistence type="predicted"/>
<evidence type="ECO:0000256" key="1">
    <source>
        <dbReference type="SAM" id="MobiDB-lite"/>
    </source>
</evidence>
<dbReference type="InterPro" id="IPR036318">
    <property type="entry name" value="FAD-bd_PCMH-like_sf"/>
</dbReference>
<evidence type="ECO:0000313" key="2">
    <source>
        <dbReference type="EMBL" id="QRD82757.1"/>
    </source>
</evidence>
<gene>
    <name evidence="2" type="ORF">F9C07_2316</name>
</gene>
<evidence type="ECO:0000313" key="3">
    <source>
        <dbReference type="Proteomes" id="UP000596276"/>
    </source>
</evidence>
<organism evidence="2 3">
    <name type="scientific">Aspergillus flavus (strain ATCC 200026 / FGSC A1120 / IAM 13836 / NRRL 3357 / JCM 12722 / SRRC 167)</name>
    <dbReference type="NCBI Taxonomy" id="332952"/>
    <lineage>
        <taxon>Eukaryota</taxon>
        <taxon>Fungi</taxon>
        <taxon>Dikarya</taxon>
        <taxon>Ascomycota</taxon>
        <taxon>Pezizomycotina</taxon>
        <taxon>Eurotiomycetes</taxon>
        <taxon>Eurotiomycetidae</taxon>
        <taxon>Eurotiales</taxon>
        <taxon>Aspergillaceae</taxon>
        <taxon>Aspergillus</taxon>
        <taxon>Aspergillus subgen. Circumdati</taxon>
    </lineage>
</organism>
<keyword evidence="3" id="KW-1185">Reference proteome</keyword>
<dbReference type="AlphaFoldDB" id="A0A7U2MFE8"/>
<dbReference type="VEuPathDB" id="FungiDB:F9C07_2316"/>